<gene>
    <name evidence="1" type="ORF">SAMN05421770_104123</name>
</gene>
<proteinExistence type="predicted"/>
<name>A0A239JUY9_9BACT</name>
<dbReference type="EMBL" id="FZOU01000004">
    <property type="protein sequence ID" value="SNT09183.1"/>
    <property type="molecule type" value="Genomic_DNA"/>
</dbReference>
<evidence type="ECO:0000313" key="2">
    <source>
        <dbReference type="Proteomes" id="UP000198356"/>
    </source>
</evidence>
<dbReference type="InterPro" id="IPR050458">
    <property type="entry name" value="LolB"/>
</dbReference>
<dbReference type="InterPro" id="IPR036465">
    <property type="entry name" value="vWFA_dom_sf"/>
</dbReference>
<dbReference type="Proteomes" id="UP000198356">
    <property type="component" value="Unassembled WGS sequence"/>
</dbReference>
<dbReference type="PANTHER" id="PTHR30634">
    <property type="entry name" value="OUTER MEMBRANE LOLAB LIPOPROTEIN INSERTION APPARATUS"/>
    <property type="match status" value="1"/>
</dbReference>
<organism evidence="1 2">
    <name type="scientific">Granulicella rosea</name>
    <dbReference type="NCBI Taxonomy" id="474952"/>
    <lineage>
        <taxon>Bacteria</taxon>
        <taxon>Pseudomonadati</taxon>
        <taxon>Acidobacteriota</taxon>
        <taxon>Terriglobia</taxon>
        <taxon>Terriglobales</taxon>
        <taxon>Acidobacteriaceae</taxon>
        <taxon>Granulicella</taxon>
    </lineage>
</organism>
<dbReference type="SUPFAM" id="SSF53300">
    <property type="entry name" value="vWA-like"/>
    <property type="match status" value="1"/>
</dbReference>
<dbReference type="OrthoDB" id="9789979at2"/>
<dbReference type="Pfam" id="PF05762">
    <property type="entry name" value="VWA_CoxE"/>
    <property type="match status" value="1"/>
</dbReference>
<dbReference type="Gene3D" id="3.40.50.410">
    <property type="entry name" value="von Willebrand factor, type A domain"/>
    <property type="match status" value="1"/>
</dbReference>
<keyword evidence="2" id="KW-1185">Reference proteome</keyword>
<dbReference type="PANTHER" id="PTHR30634:SF16">
    <property type="entry name" value="OUTER-MEMBRANE LIPOPROTEIN LOLB"/>
    <property type="match status" value="1"/>
</dbReference>
<evidence type="ECO:0000313" key="1">
    <source>
        <dbReference type="EMBL" id="SNT09183.1"/>
    </source>
</evidence>
<accession>A0A239JUY9</accession>
<dbReference type="RefSeq" id="WP_089408788.1">
    <property type="nucleotide sequence ID" value="NZ_FZOU01000004.1"/>
</dbReference>
<dbReference type="AlphaFoldDB" id="A0A239JUY9"/>
<dbReference type="InterPro" id="IPR008912">
    <property type="entry name" value="Uncharacterised_CoxE"/>
</dbReference>
<sequence>MIANNERQRRWQLALGGEEDAGEDALSDRDRRLGQALTALYGADAKKGRGSLGASSPRVARWLGDIREFFPTPLVQVVQRDAFERLNLKSLMLEPEFLATLEADIHLVADLIALRAAIPEKTLDTARAVVRKVVDDLLERLAHTTQETLRGALHRSQRTRRPRHADIDWPRTIGANLRHYQPEHRSVVPETLIGHSRRSKTRANLDHVVLCVDQSGSMATSVVYASIFAAVMASLPGLSTQLVCFDTAIVDLTEQLADPVEVLFGIQLGGGTDINAALAYCEQRIEHPAKTHLILISDLYEGGDAPAMLARVGALKQSGVNVIVLLALSDSGHPSYDTGHAEQVAAMNCPVFACTPDQFPPLMAAALTGQDLHQWAATQEIALIRGAG</sequence>
<protein>
    <submittedName>
        <fullName evidence="1">VWA domain containing CoxE-like protein</fullName>
    </submittedName>
</protein>
<reference evidence="1 2" key="1">
    <citation type="submission" date="2017-06" db="EMBL/GenBank/DDBJ databases">
        <authorList>
            <person name="Kim H.J."/>
            <person name="Triplett B.A."/>
        </authorList>
    </citation>
    <scope>NUCLEOTIDE SEQUENCE [LARGE SCALE GENOMIC DNA]</scope>
    <source>
        <strain evidence="1 2">DSM 18704</strain>
    </source>
</reference>
<dbReference type="CDD" id="cd01462">
    <property type="entry name" value="VWA_YIEM_type"/>
    <property type="match status" value="1"/>
</dbReference>